<dbReference type="AlphaFoldDB" id="A0A8T8LQQ9"/>
<dbReference type="KEGG" id="hss:J7656_11835"/>
<name>A0A8T8LQQ9_9EURY</name>
<evidence type="ECO:0000313" key="1">
    <source>
        <dbReference type="EMBL" id="QUO49235.1"/>
    </source>
</evidence>
<proteinExistence type="predicted"/>
<protein>
    <submittedName>
        <fullName evidence="1">Uncharacterized protein</fullName>
    </submittedName>
</protein>
<dbReference type="EMBL" id="CP073695">
    <property type="protein sequence ID" value="QUO49235.1"/>
    <property type="molecule type" value="Genomic_DNA"/>
</dbReference>
<accession>A0A8T8LQQ9</accession>
<gene>
    <name evidence="1" type="ORF">J7656_11835</name>
</gene>
<keyword evidence="2" id="KW-1185">Reference proteome</keyword>
<sequence>MLSAIYKRAVGALEVFNAVLLSAIYKRAVGALAVFNADPPATIYKCHSSTPEAATDSSQRE</sequence>
<organism evidence="1 2">
    <name type="scientific">Halorubrum ruber</name>
    <dbReference type="NCBI Taxonomy" id="2982524"/>
    <lineage>
        <taxon>Archaea</taxon>
        <taxon>Methanobacteriati</taxon>
        <taxon>Methanobacteriota</taxon>
        <taxon>Stenosarchaea group</taxon>
        <taxon>Halobacteria</taxon>
        <taxon>Halobacteriales</taxon>
        <taxon>Haloferacaceae</taxon>
        <taxon>Halorubrum</taxon>
    </lineage>
</organism>
<reference evidence="1 2" key="1">
    <citation type="submission" date="2021-03" db="EMBL/GenBank/DDBJ databases">
        <title>Halorubrum sodomense MBLA0099, Whole genome shotgun sequencing.</title>
        <authorList>
            <person name="Seo M.-J."/>
            <person name="Cho E.-S."/>
            <person name="Hwang C.Y."/>
        </authorList>
    </citation>
    <scope>NUCLEOTIDE SEQUENCE [LARGE SCALE GENOMIC DNA]</scope>
    <source>
        <strain evidence="1 2">MBLA0099</strain>
    </source>
</reference>
<dbReference type="Proteomes" id="UP000679341">
    <property type="component" value="Chromosome"/>
</dbReference>
<evidence type="ECO:0000313" key="2">
    <source>
        <dbReference type="Proteomes" id="UP000679341"/>
    </source>
</evidence>